<gene>
    <name evidence="7" type="ORF">SAMN05421799_104210</name>
</gene>
<comment type="subcellular location">
    <subcellularLocation>
        <location evidence="1">Cytoplasm</location>
    </subcellularLocation>
</comment>
<keyword evidence="5" id="KW-0804">Transcription</keyword>
<dbReference type="InterPro" id="IPR036390">
    <property type="entry name" value="WH_DNA-bd_sf"/>
</dbReference>
<protein>
    <submittedName>
        <fullName evidence="7">DNA-binding transcriptional regulator, MarR family</fullName>
    </submittedName>
</protein>
<dbReference type="Pfam" id="PF01047">
    <property type="entry name" value="MarR"/>
    <property type="match status" value="1"/>
</dbReference>
<evidence type="ECO:0000313" key="7">
    <source>
        <dbReference type="EMBL" id="SIS80826.1"/>
    </source>
</evidence>
<dbReference type="Gene3D" id="1.10.10.10">
    <property type="entry name" value="Winged helix-like DNA-binding domain superfamily/Winged helix DNA-binding domain"/>
    <property type="match status" value="1"/>
</dbReference>
<reference evidence="8" key="1">
    <citation type="submission" date="2017-01" db="EMBL/GenBank/DDBJ databases">
        <authorList>
            <person name="Varghese N."/>
            <person name="Submissions S."/>
        </authorList>
    </citation>
    <scope>NUCLEOTIDE SEQUENCE [LARGE SCALE GENOMIC DNA]</scope>
    <source>
        <strain evidence="8">DSM 16176</strain>
    </source>
</reference>
<accession>A0A1N7M3X2</accession>
<keyword evidence="2" id="KW-0963">Cytoplasm</keyword>
<dbReference type="PRINTS" id="PR00598">
    <property type="entry name" value="HTHMARR"/>
</dbReference>
<evidence type="ECO:0000256" key="2">
    <source>
        <dbReference type="ARBA" id="ARBA00022490"/>
    </source>
</evidence>
<dbReference type="AlphaFoldDB" id="A0A1N7M3X2"/>
<keyword evidence="8" id="KW-1185">Reference proteome</keyword>
<dbReference type="SUPFAM" id="SSF46785">
    <property type="entry name" value="Winged helix' DNA-binding domain"/>
    <property type="match status" value="1"/>
</dbReference>
<evidence type="ECO:0000313" key="8">
    <source>
        <dbReference type="Proteomes" id="UP000186156"/>
    </source>
</evidence>
<dbReference type="PANTHER" id="PTHR33164:SF5">
    <property type="entry name" value="ORGANIC HYDROPEROXIDE RESISTANCE TRANSCRIPTIONAL REGULATOR"/>
    <property type="match status" value="1"/>
</dbReference>
<dbReference type="GO" id="GO:0003677">
    <property type="term" value="F:DNA binding"/>
    <property type="evidence" value="ECO:0007669"/>
    <property type="project" value="UniProtKB-KW"/>
</dbReference>
<dbReference type="EMBL" id="FTOO01000004">
    <property type="protein sequence ID" value="SIS80826.1"/>
    <property type="molecule type" value="Genomic_DNA"/>
</dbReference>
<dbReference type="FunFam" id="1.10.10.10:FF:000163">
    <property type="entry name" value="MarR family transcriptional regulator"/>
    <property type="match status" value="1"/>
</dbReference>
<evidence type="ECO:0000256" key="5">
    <source>
        <dbReference type="ARBA" id="ARBA00023163"/>
    </source>
</evidence>
<proteinExistence type="predicted"/>
<dbReference type="GO" id="GO:0003700">
    <property type="term" value="F:DNA-binding transcription factor activity"/>
    <property type="evidence" value="ECO:0007669"/>
    <property type="project" value="InterPro"/>
</dbReference>
<keyword evidence="3" id="KW-0805">Transcription regulation</keyword>
<dbReference type="GO" id="GO:0005737">
    <property type="term" value="C:cytoplasm"/>
    <property type="evidence" value="ECO:0007669"/>
    <property type="project" value="UniProtKB-SubCell"/>
</dbReference>
<dbReference type="InterPro" id="IPR039422">
    <property type="entry name" value="MarR/SlyA-like"/>
</dbReference>
<feature type="domain" description="HTH marR-type" evidence="6">
    <location>
        <begin position="10"/>
        <end position="141"/>
    </location>
</feature>
<dbReference type="InterPro" id="IPR036388">
    <property type="entry name" value="WH-like_DNA-bd_sf"/>
</dbReference>
<evidence type="ECO:0000256" key="3">
    <source>
        <dbReference type="ARBA" id="ARBA00023015"/>
    </source>
</evidence>
<dbReference type="Proteomes" id="UP000186156">
    <property type="component" value="Unassembled WGS sequence"/>
</dbReference>
<dbReference type="PANTHER" id="PTHR33164">
    <property type="entry name" value="TRANSCRIPTIONAL REGULATOR, MARR FAMILY"/>
    <property type="match status" value="1"/>
</dbReference>
<evidence type="ECO:0000256" key="4">
    <source>
        <dbReference type="ARBA" id="ARBA00023125"/>
    </source>
</evidence>
<sequence length="153" mass="17537">MTERPLLSLDEHLCFAVYACARETMRLYRSFLEPHGLTFPQYMVLVALYELGACTVKALGERLYLDSGTLTPLLKRMQESGLVDRRRDIEDERKMCVSLTDKGRALREQLGEVPECVKEQIVGLRDEEVADLRAQVRALLERIHLANERLSGE</sequence>
<name>A0A1N7M3X2_9BACL</name>
<dbReference type="RefSeq" id="WP_076346464.1">
    <property type="nucleotide sequence ID" value="NZ_FTOO01000004.1"/>
</dbReference>
<evidence type="ECO:0000256" key="1">
    <source>
        <dbReference type="ARBA" id="ARBA00004496"/>
    </source>
</evidence>
<dbReference type="PROSITE" id="PS50995">
    <property type="entry name" value="HTH_MARR_2"/>
    <property type="match status" value="1"/>
</dbReference>
<organism evidence="7 8">
    <name type="scientific">Alicyclobacillus vulcanalis</name>
    <dbReference type="NCBI Taxonomy" id="252246"/>
    <lineage>
        <taxon>Bacteria</taxon>
        <taxon>Bacillati</taxon>
        <taxon>Bacillota</taxon>
        <taxon>Bacilli</taxon>
        <taxon>Bacillales</taxon>
        <taxon>Alicyclobacillaceae</taxon>
        <taxon>Alicyclobacillus</taxon>
    </lineage>
</organism>
<dbReference type="SMART" id="SM00347">
    <property type="entry name" value="HTH_MARR"/>
    <property type="match status" value="1"/>
</dbReference>
<keyword evidence="4 7" id="KW-0238">DNA-binding</keyword>
<dbReference type="GO" id="GO:0006950">
    <property type="term" value="P:response to stress"/>
    <property type="evidence" value="ECO:0007669"/>
    <property type="project" value="TreeGrafter"/>
</dbReference>
<dbReference type="InterPro" id="IPR000835">
    <property type="entry name" value="HTH_MarR-typ"/>
</dbReference>
<evidence type="ECO:0000259" key="6">
    <source>
        <dbReference type="PROSITE" id="PS50995"/>
    </source>
</evidence>
<dbReference type="STRING" id="252246.SAMN05421799_104210"/>
<dbReference type="OrthoDB" id="9806864at2"/>